<dbReference type="InterPro" id="IPR050331">
    <property type="entry name" value="Zinc_finger"/>
</dbReference>
<evidence type="ECO:0000313" key="19">
    <source>
        <dbReference type="Proteomes" id="UP001221898"/>
    </source>
</evidence>
<dbReference type="GO" id="GO:0005634">
    <property type="term" value="C:nucleus"/>
    <property type="evidence" value="ECO:0007669"/>
    <property type="project" value="UniProtKB-SubCell"/>
</dbReference>
<dbReference type="GO" id="GO:0008270">
    <property type="term" value="F:zinc ion binding"/>
    <property type="evidence" value="ECO:0007669"/>
    <property type="project" value="UniProtKB-KW"/>
</dbReference>
<keyword evidence="2" id="KW-0479">Metal-binding</keyword>
<evidence type="ECO:0000256" key="9">
    <source>
        <dbReference type="ARBA" id="ARBA00023163"/>
    </source>
</evidence>
<dbReference type="SUPFAM" id="SSF57667">
    <property type="entry name" value="beta-beta-alpha zinc fingers"/>
    <property type="match status" value="1"/>
</dbReference>
<evidence type="ECO:0000313" key="18">
    <source>
        <dbReference type="EMBL" id="KAJ8402155.1"/>
    </source>
</evidence>
<dbReference type="FunFam" id="3.30.160.60:FF:000413">
    <property type="entry name" value="PR domain zinc finger protein 10"/>
    <property type="match status" value="1"/>
</dbReference>
<feature type="region of interest" description="Disordered" evidence="15">
    <location>
        <begin position="453"/>
        <end position="523"/>
    </location>
</feature>
<accession>A0AAD7SGI9</accession>
<feature type="compositionally biased region" description="Acidic residues" evidence="15">
    <location>
        <begin position="145"/>
        <end position="165"/>
    </location>
</feature>
<dbReference type="FunFam" id="2.170.270.10:FF:000007">
    <property type="entry name" value="PR domain zinc finger protein 10"/>
    <property type="match status" value="1"/>
</dbReference>
<dbReference type="InterPro" id="IPR046341">
    <property type="entry name" value="SET_dom_sf"/>
</dbReference>
<evidence type="ECO:0000256" key="12">
    <source>
        <dbReference type="ARBA" id="ARBA00029959"/>
    </source>
</evidence>
<keyword evidence="5" id="KW-0862">Zinc</keyword>
<feature type="region of interest" description="Disordered" evidence="15">
    <location>
        <begin position="125"/>
        <end position="175"/>
    </location>
</feature>
<feature type="region of interest" description="Disordered" evidence="15">
    <location>
        <begin position="391"/>
        <end position="413"/>
    </location>
</feature>
<name>A0AAD7SGI9_9TELE</name>
<evidence type="ECO:0000256" key="7">
    <source>
        <dbReference type="ARBA" id="ARBA00023125"/>
    </source>
</evidence>
<evidence type="ECO:0000256" key="3">
    <source>
        <dbReference type="ARBA" id="ARBA00022737"/>
    </source>
</evidence>
<evidence type="ECO:0000256" key="15">
    <source>
        <dbReference type="SAM" id="MobiDB-lite"/>
    </source>
</evidence>
<dbReference type="Pfam" id="PF21549">
    <property type="entry name" value="PRDM2_PR"/>
    <property type="match status" value="1"/>
</dbReference>
<dbReference type="InterPro" id="IPR013087">
    <property type="entry name" value="Znf_C2H2_type"/>
</dbReference>
<gene>
    <name evidence="18" type="ORF">AAFF_G00370200</name>
</gene>
<comment type="subcellular location">
    <subcellularLocation>
        <location evidence="1">Nucleus</location>
    </subcellularLocation>
</comment>
<evidence type="ECO:0000256" key="2">
    <source>
        <dbReference type="ARBA" id="ARBA00022723"/>
    </source>
</evidence>
<dbReference type="Gene3D" id="2.170.270.10">
    <property type="entry name" value="SET domain"/>
    <property type="match status" value="1"/>
</dbReference>
<dbReference type="InterPro" id="IPR036236">
    <property type="entry name" value="Znf_C2H2_sf"/>
</dbReference>
<feature type="domain" description="SET" evidence="17">
    <location>
        <begin position="212"/>
        <end position="329"/>
    </location>
</feature>
<dbReference type="InterPro" id="IPR001214">
    <property type="entry name" value="SET_dom"/>
</dbReference>
<reference evidence="18" key="1">
    <citation type="journal article" date="2023" name="Science">
        <title>Genome structures resolve the early diversification of teleost fishes.</title>
        <authorList>
            <person name="Parey E."/>
            <person name="Louis A."/>
            <person name="Montfort J."/>
            <person name="Bouchez O."/>
            <person name="Roques C."/>
            <person name="Iampietro C."/>
            <person name="Lluch J."/>
            <person name="Castinel A."/>
            <person name="Donnadieu C."/>
            <person name="Desvignes T."/>
            <person name="Floi Bucao C."/>
            <person name="Jouanno E."/>
            <person name="Wen M."/>
            <person name="Mejri S."/>
            <person name="Dirks R."/>
            <person name="Jansen H."/>
            <person name="Henkel C."/>
            <person name="Chen W.J."/>
            <person name="Zahm M."/>
            <person name="Cabau C."/>
            <person name="Klopp C."/>
            <person name="Thompson A.W."/>
            <person name="Robinson-Rechavi M."/>
            <person name="Braasch I."/>
            <person name="Lecointre G."/>
            <person name="Bobe J."/>
            <person name="Postlethwait J.H."/>
            <person name="Berthelot C."/>
            <person name="Roest Crollius H."/>
            <person name="Guiguen Y."/>
        </authorList>
    </citation>
    <scope>NUCLEOTIDE SEQUENCE</scope>
    <source>
        <strain evidence="18">NC1722</strain>
    </source>
</reference>
<keyword evidence="7" id="KW-0238">DNA-binding</keyword>
<proteinExistence type="predicted"/>
<keyword evidence="9" id="KW-0804">Transcription</keyword>
<evidence type="ECO:0000256" key="1">
    <source>
        <dbReference type="ARBA" id="ARBA00004123"/>
    </source>
</evidence>
<comment type="function">
    <text evidence="13">Transcriptional activator, essential for early embryonic development and survival of embryonic stem cells (ESCs). Supports cell growth and survival during early development by transcriptionally activating the expression of the translation initiation factor EIF3B, to sustain global translation. Activates the transcription of FLNC.</text>
</comment>
<organism evidence="18 19">
    <name type="scientific">Aldrovandia affinis</name>
    <dbReference type="NCBI Taxonomy" id="143900"/>
    <lineage>
        <taxon>Eukaryota</taxon>
        <taxon>Metazoa</taxon>
        <taxon>Chordata</taxon>
        <taxon>Craniata</taxon>
        <taxon>Vertebrata</taxon>
        <taxon>Euteleostomi</taxon>
        <taxon>Actinopterygii</taxon>
        <taxon>Neopterygii</taxon>
        <taxon>Teleostei</taxon>
        <taxon>Notacanthiformes</taxon>
        <taxon>Halosauridae</taxon>
        <taxon>Aldrovandia</taxon>
    </lineage>
</organism>
<evidence type="ECO:0000256" key="8">
    <source>
        <dbReference type="ARBA" id="ARBA00023159"/>
    </source>
</evidence>
<feature type="compositionally biased region" description="Polar residues" evidence="15">
    <location>
        <begin position="125"/>
        <end position="134"/>
    </location>
</feature>
<evidence type="ECO:0000256" key="14">
    <source>
        <dbReference type="PROSITE-ProRule" id="PRU00042"/>
    </source>
</evidence>
<evidence type="ECO:0000256" key="11">
    <source>
        <dbReference type="ARBA" id="ARBA00024120"/>
    </source>
</evidence>
<keyword evidence="4 14" id="KW-0863">Zinc-finger</keyword>
<comment type="caution">
    <text evidence="18">The sequence shown here is derived from an EMBL/GenBank/DDBJ whole genome shotgun (WGS) entry which is preliminary data.</text>
</comment>
<dbReference type="GO" id="GO:0010468">
    <property type="term" value="P:regulation of gene expression"/>
    <property type="evidence" value="ECO:0007669"/>
    <property type="project" value="TreeGrafter"/>
</dbReference>
<dbReference type="PROSITE" id="PS50157">
    <property type="entry name" value="ZINC_FINGER_C2H2_2"/>
    <property type="match status" value="1"/>
</dbReference>
<keyword evidence="10" id="KW-0539">Nucleus</keyword>
<dbReference type="EMBL" id="JAINUG010000065">
    <property type="protein sequence ID" value="KAJ8402155.1"/>
    <property type="molecule type" value="Genomic_DNA"/>
</dbReference>
<dbReference type="PANTHER" id="PTHR16515:SF2">
    <property type="entry name" value="PR DOMAIN ZINC FINGER PROTEIN 4"/>
    <property type="match status" value="1"/>
</dbReference>
<dbReference type="InterPro" id="IPR044403">
    <property type="entry name" value="PRDM10_PR/SET"/>
</dbReference>
<keyword evidence="8" id="KW-0010">Activator</keyword>
<keyword evidence="19" id="KW-1185">Reference proteome</keyword>
<dbReference type="GO" id="GO:0003677">
    <property type="term" value="F:DNA binding"/>
    <property type="evidence" value="ECO:0007669"/>
    <property type="project" value="UniProtKB-KW"/>
</dbReference>
<protein>
    <recommendedName>
        <fullName evidence="11">PR domain zinc finger protein 10</fullName>
    </recommendedName>
    <alternativeName>
        <fullName evidence="12">PR domain-containing protein 10</fullName>
    </alternativeName>
</protein>
<feature type="compositionally biased region" description="Basic residues" evidence="15">
    <location>
        <begin position="391"/>
        <end position="410"/>
    </location>
</feature>
<keyword evidence="6" id="KW-0805">Transcription regulation</keyword>
<dbReference type="AlphaFoldDB" id="A0AAD7SGI9"/>
<dbReference type="PROSITE" id="PS00028">
    <property type="entry name" value="ZINC_FINGER_C2H2_1"/>
    <property type="match status" value="1"/>
</dbReference>
<evidence type="ECO:0000256" key="4">
    <source>
        <dbReference type="ARBA" id="ARBA00022771"/>
    </source>
</evidence>
<evidence type="ECO:0000259" key="17">
    <source>
        <dbReference type="PROSITE" id="PS50280"/>
    </source>
</evidence>
<sequence length="523" mass="57959">MGPCWGHWWRRSCRQCGDQQERGSQQVVYTADGSSYTSVESAEHTLVYIHPADGSQTVFTDQPQLAYIQQDGTTQQVTVLLPSGQNMNAANLHVLSNVAEAPQAILEPVPQGALSVPGSSLPTLASMGESSASHLGSLGATDSALDSEEDEEDDEADESDLDDWEPGPPKPFTPQDLWCEECNNAHPSVCLKHGPLHPIPNRPVLSKARASLPLVLYLDRFGGGVYSKRRIPKRTQFGPVEGPLVRQSELCDDHINLKVCILDSAKDGEQGEDLWVELTDEERCNWLMFVRPAQNHLEQNLVAYQYGADIFYTTIKNIQPKQELKVWYAASYAEFVNQKIHDITDEERKVLREQEKNWPCYECNRRFMSSEQLQQHLNMHDDKLDFVTRAKGRSRGRGRKRFGTGRRPGRPPKFMRQEITAEISEDRTQEMLGFSGKAQFAEVPEGALNGLRDVELGAQGGGPDGPGDQPESQDAHTELPPSSELAPITDSPEAPLPGGGTPESQKEDAAHGVQPDPHLTPRT</sequence>
<feature type="domain" description="C2H2-type" evidence="16">
    <location>
        <begin position="358"/>
        <end position="385"/>
    </location>
</feature>
<dbReference type="CDD" id="cd19194">
    <property type="entry name" value="PR-SET_PRDM10"/>
    <property type="match status" value="1"/>
</dbReference>
<evidence type="ECO:0000259" key="16">
    <source>
        <dbReference type="PROSITE" id="PS50157"/>
    </source>
</evidence>
<keyword evidence="3" id="KW-0677">Repeat</keyword>
<evidence type="ECO:0000256" key="6">
    <source>
        <dbReference type="ARBA" id="ARBA00023015"/>
    </source>
</evidence>
<dbReference type="Gene3D" id="3.30.160.60">
    <property type="entry name" value="Classic Zinc Finger"/>
    <property type="match status" value="1"/>
</dbReference>
<dbReference type="PROSITE" id="PS50280">
    <property type="entry name" value="SET"/>
    <property type="match status" value="1"/>
</dbReference>
<dbReference type="PANTHER" id="PTHR16515">
    <property type="entry name" value="PR DOMAIN ZINC FINGER PROTEIN"/>
    <property type="match status" value="1"/>
</dbReference>
<dbReference type="Proteomes" id="UP001221898">
    <property type="component" value="Unassembled WGS sequence"/>
</dbReference>
<evidence type="ECO:0000256" key="13">
    <source>
        <dbReference type="ARBA" id="ARBA00093328"/>
    </source>
</evidence>
<evidence type="ECO:0000256" key="10">
    <source>
        <dbReference type="ARBA" id="ARBA00023242"/>
    </source>
</evidence>
<evidence type="ECO:0000256" key="5">
    <source>
        <dbReference type="ARBA" id="ARBA00022833"/>
    </source>
</evidence>